<comment type="caution">
    <text evidence="4">The sequence shown here is derived from an EMBL/GenBank/DDBJ whole genome shotgun (WGS) entry which is preliminary data.</text>
</comment>
<evidence type="ECO:0000313" key="4">
    <source>
        <dbReference type="EMBL" id="KAK1625670.1"/>
    </source>
</evidence>
<protein>
    <recommendedName>
        <fullName evidence="3">YAG7-like dimerisation domain-containing protein</fullName>
    </recommendedName>
</protein>
<evidence type="ECO:0000313" key="5">
    <source>
        <dbReference type="Proteomes" id="UP001243989"/>
    </source>
</evidence>
<accession>A0AAI9ZJC9</accession>
<dbReference type="GeneID" id="85475889"/>
<dbReference type="RefSeq" id="XP_060441665.1">
    <property type="nucleotide sequence ID" value="XM_060591027.1"/>
</dbReference>
<evidence type="ECO:0000256" key="1">
    <source>
        <dbReference type="SAM" id="Coils"/>
    </source>
</evidence>
<reference evidence="4" key="1">
    <citation type="submission" date="2021-06" db="EMBL/GenBank/DDBJ databases">
        <title>Comparative genomics, transcriptomics and evolutionary studies reveal genomic signatures of adaptation to plant cell wall in hemibiotrophic fungi.</title>
        <authorList>
            <consortium name="DOE Joint Genome Institute"/>
            <person name="Baroncelli R."/>
            <person name="Diaz J.F."/>
            <person name="Benocci T."/>
            <person name="Peng M."/>
            <person name="Battaglia E."/>
            <person name="Haridas S."/>
            <person name="Andreopoulos W."/>
            <person name="Labutti K."/>
            <person name="Pangilinan J."/>
            <person name="Floch G.L."/>
            <person name="Makela M.R."/>
            <person name="Henrissat B."/>
            <person name="Grigoriev I.V."/>
            <person name="Crouch J.A."/>
            <person name="De Vries R.P."/>
            <person name="Sukno S.A."/>
            <person name="Thon M.R."/>
        </authorList>
    </citation>
    <scope>NUCLEOTIDE SEQUENCE</scope>
    <source>
        <strain evidence="4">CBS 102054</strain>
    </source>
</reference>
<evidence type="ECO:0000259" key="3">
    <source>
        <dbReference type="Pfam" id="PF26434"/>
    </source>
</evidence>
<keyword evidence="1" id="KW-0175">Coiled coil</keyword>
<organism evidence="4 5">
    <name type="scientific">Colletotrichum phormii</name>
    <dbReference type="NCBI Taxonomy" id="359342"/>
    <lineage>
        <taxon>Eukaryota</taxon>
        <taxon>Fungi</taxon>
        <taxon>Dikarya</taxon>
        <taxon>Ascomycota</taxon>
        <taxon>Pezizomycotina</taxon>
        <taxon>Sordariomycetes</taxon>
        <taxon>Hypocreomycetidae</taxon>
        <taxon>Glomerellales</taxon>
        <taxon>Glomerellaceae</taxon>
        <taxon>Colletotrichum</taxon>
        <taxon>Colletotrichum acutatum species complex</taxon>
    </lineage>
</organism>
<evidence type="ECO:0000256" key="2">
    <source>
        <dbReference type="SAM" id="MobiDB-lite"/>
    </source>
</evidence>
<dbReference type="Pfam" id="PF26434">
    <property type="entry name" value="YAG7_C"/>
    <property type="match status" value="1"/>
</dbReference>
<sequence>MAASPVQNPAVQAESKSAKKKKAKAAERTGSPAPTASPAPEKADASDESGETAYIREIQKNIRNTNKKLTNASKIDNLIAENAGKSLDDLVAARIINADQKAQYLKKPALQAQISQYEEQMAQYKKIDQEYRTRAVAEKAELEKSFAEKLEKEKAAAVAEVKAQQAQQDGDSSKSINSKLLTLSQFLRLAAARRSEDADQSNEENKALEGVLLAIYTGDDSAVTTMLKLIDGAEEQTYSVNGELLETTFGQVKAAAKAYKSPYDEPAPAETETETAATEAVTDPTIANATVNEIEAGDVAITNGQTEEAATETPTNANIGSGAGNAAGEKWDQSADNSMSLSQEWVSVPRDPTETETGVEATPAAVSNTQSWADDQPEHQETQPEVCLLRAVIMERETDCT</sequence>
<feature type="region of interest" description="Disordered" evidence="2">
    <location>
        <begin position="307"/>
        <end position="383"/>
    </location>
</feature>
<feature type="compositionally biased region" description="Low complexity" evidence="2">
    <location>
        <begin position="307"/>
        <end position="328"/>
    </location>
</feature>
<gene>
    <name evidence="4" type="ORF">BDP81DRAFT_435188</name>
</gene>
<keyword evidence="5" id="KW-1185">Reference proteome</keyword>
<dbReference type="Proteomes" id="UP001243989">
    <property type="component" value="Unassembled WGS sequence"/>
</dbReference>
<dbReference type="AlphaFoldDB" id="A0AAI9ZJC9"/>
<feature type="coiled-coil region" evidence="1">
    <location>
        <begin position="107"/>
        <end position="167"/>
    </location>
</feature>
<feature type="compositionally biased region" description="Polar residues" evidence="2">
    <location>
        <begin position="334"/>
        <end position="345"/>
    </location>
</feature>
<proteinExistence type="predicted"/>
<feature type="region of interest" description="Disordered" evidence="2">
    <location>
        <begin position="1"/>
        <end position="52"/>
    </location>
</feature>
<name>A0AAI9ZJC9_9PEZI</name>
<feature type="compositionally biased region" description="Polar residues" evidence="2">
    <location>
        <begin position="1"/>
        <end position="10"/>
    </location>
</feature>
<dbReference type="EMBL" id="JAHMHQ010000019">
    <property type="protein sequence ID" value="KAK1625670.1"/>
    <property type="molecule type" value="Genomic_DNA"/>
</dbReference>
<dbReference type="InterPro" id="IPR058602">
    <property type="entry name" value="YAG7_dimerisation_dom"/>
</dbReference>
<feature type="domain" description="YAG7-like dimerisation" evidence="3">
    <location>
        <begin position="174"/>
        <end position="257"/>
    </location>
</feature>